<sequence length="55" mass="6335">MLQLRDEAVRTHQDICLLDFGYYHPTPAIHLNHSQSRTDTPRHNLQTSLPKLGTP</sequence>
<feature type="region of interest" description="Disordered" evidence="1">
    <location>
        <begin position="31"/>
        <end position="55"/>
    </location>
</feature>
<evidence type="ECO:0000313" key="2">
    <source>
        <dbReference type="EMBL" id="DAA03115.1"/>
    </source>
</evidence>
<dbReference type="EMBL" id="BK002272">
    <property type="protein sequence ID" value="DAA03115.1"/>
    <property type="molecule type" value="Genomic_DNA"/>
</dbReference>
<evidence type="ECO:0000256" key="1">
    <source>
        <dbReference type="SAM" id="MobiDB-lite"/>
    </source>
</evidence>
<dbReference type="AlphaFoldDB" id="Q6IKU4"/>
<protein>
    <submittedName>
        <fullName evidence="2">HDC11445</fullName>
    </submittedName>
</protein>
<name>Q6IKU4_DROME</name>
<organism evidence="2">
    <name type="scientific">Drosophila melanogaster</name>
    <name type="common">Fruit fly</name>
    <dbReference type="NCBI Taxonomy" id="7227"/>
    <lineage>
        <taxon>Eukaryota</taxon>
        <taxon>Metazoa</taxon>
        <taxon>Ecdysozoa</taxon>
        <taxon>Arthropoda</taxon>
        <taxon>Hexapoda</taxon>
        <taxon>Insecta</taxon>
        <taxon>Pterygota</taxon>
        <taxon>Neoptera</taxon>
        <taxon>Endopterygota</taxon>
        <taxon>Diptera</taxon>
        <taxon>Brachycera</taxon>
        <taxon>Muscomorpha</taxon>
        <taxon>Ephydroidea</taxon>
        <taxon>Drosophilidae</taxon>
        <taxon>Drosophila</taxon>
        <taxon>Sophophora</taxon>
    </lineage>
</organism>
<reference evidence="2" key="1">
    <citation type="journal article" date="2003" name="Genome Biol.">
        <title>An integrated gene annotation and transcriptional profiling approach towards the full gene content of the Drosophila genome.</title>
        <authorList>
            <person name="Hild M."/>
            <person name="Beckmann B."/>
            <person name="Haas S.A."/>
            <person name="Koch B."/>
            <person name="Solovyev V."/>
            <person name="Busold C."/>
            <person name="Fellenberg K."/>
            <person name="Boutros M."/>
            <person name="Vingron M."/>
            <person name="Sauer F."/>
            <person name="Hoheisel J.D."/>
            <person name="Paro R."/>
        </authorList>
    </citation>
    <scope>NUCLEOTIDE SEQUENCE</scope>
</reference>
<gene>
    <name evidence="2" type="ORF">HDC11445</name>
</gene>
<feature type="compositionally biased region" description="Polar residues" evidence="1">
    <location>
        <begin position="32"/>
        <end position="49"/>
    </location>
</feature>
<proteinExistence type="predicted"/>
<accession>Q6IKU4</accession>